<evidence type="ECO:0000256" key="4">
    <source>
        <dbReference type="ARBA" id="ARBA00022884"/>
    </source>
</evidence>
<keyword evidence="5" id="KW-0508">mRNA splicing</keyword>
<keyword evidence="6" id="KW-0539">Nucleus</keyword>
<feature type="domain" description="RRM" evidence="9">
    <location>
        <begin position="762"/>
        <end position="839"/>
    </location>
</feature>
<name>A0A0J7NSU3_LASNI</name>
<dbReference type="Pfam" id="PF00076">
    <property type="entry name" value="RRM_1"/>
    <property type="match status" value="2"/>
</dbReference>
<dbReference type="PANTHER" id="PTHR17204:SF25">
    <property type="entry name" value="RRM DOMAIN-CONTAINING PROTEIN"/>
    <property type="match status" value="1"/>
</dbReference>
<protein>
    <submittedName>
        <fullName evidence="10">Squamous cell carcinoma antigen recognized by t-cells 3-like protein</fullName>
    </submittedName>
</protein>
<gene>
    <name evidence="10" type="ORF">RF55_4285</name>
</gene>
<dbReference type="SMART" id="SM00360">
    <property type="entry name" value="RRM"/>
    <property type="match status" value="2"/>
</dbReference>
<feature type="compositionally biased region" description="Acidic residues" evidence="8">
    <location>
        <begin position="36"/>
        <end position="64"/>
    </location>
</feature>
<proteinExistence type="predicted"/>
<dbReference type="PANTHER" id="PTHR17204">
    <property type="entry name" value="PRE-MRNA PROCESSING PROTEIN PRP39-RELATED"/>
    <property type="match status" value="1"/>
</dbReference>
<feature type="compositionally biased region" description="Basic and acidic residues" evidence="8">
    <location>
        <begin position="649"/>
        <end position="661"/>
    </location>
</feature>
<dbReference type="GO" id="GO:0006397">
    <property type="term" value="P:mRNA processing"/>
    <property type="evidence" value="ECO:0007669"/>
    <property type="project" value="UniProtKB-KW"/>
</dbReference>
<reference evidence="10 11" key="1">
    <citation type="submission" date="2015-04" db="EMBL/GenBank/DDBJ databases">
        <title>Lasius niger genome sequencing.</title>
        <authorList>
            <person name="Konorov E.A."/>
            <person name="Nikitin M.A."/>
            <person name="Kirill M.V."/>
            <person name="Chang P."/>
        </authorList>
    </citation>
    <scope>NUCLEOTIDE SEQUENCE [LARGE SCALE GENOMIC DNA]</scope>
    <source>
        <tissue evidence="10">Whole</tissue>
    </source>
</reference>
<evidence type="ECO:0000256" key="7">
    <source>
        <dbReference type="PROSITE-ProRule" id="PRU00176"/>
    </source>
</evidence>
<dbReference type="CDD" id="cd12391">
    <property type="entry name" value="RRM1_SART3"/>
    <property type="match status" value="1"/>
</dbReference>
<dbReference type="SUPFAM" id="SSF54928">
    <property type="entry name" value="RNA-binding domain, RBD"/>
    <property type="match status" value="2"/>
</dbReference>
<dbReference type="EMBL" id="LBMM01001948">
    <property type="protein sequence ID" value="KMQ95495.1"/>
    <property type="molecule type" value="Genomic_DNA"/>
</dbReference>
<feature type="region of interest" description="Disordered" evidence="8">
    <location>
        <begin position="1"/>
        <end position="65"/>
    </location>
</feature>
<evidence type="ECO:0000313" key="11">
    <source>
        <dbReference type="Proteomes" id="UP000036403"/>
    </source>
</evidence>
<dbReference type="AlphaFoldDB" id="A0A0J7NSU3"/>
<dbReference type="Pfam" id="PF23241">
    <property type="entry name" value="HAT_PRP39_C"/>
    <property type="match status" value="1"/>
</dbReference>
<feature type="region of interest" description="Disordered" evidence="8">
    <location>
        <begin position="561"/>
        <end position="665"/>
    </location>
</feature>
<keyword evidence="3" id="KW-0677">Repeat</keyword>
<dbReference type="Gene3D" id="3.30.70.330">
    <property type="match status" value="2"/>
</dbReference>
<dbReference type="InterPro" id="IPR000504">
    <property type="entry name" value="RRM_dom"/>
</dbReference>
<dbReference type="InterPro" id="IPR003107">
    <property type="entry name" value="HAT"/>
</dbReference>
<evidence type="ECO:0000256" key="3">
    <source>
        <dbReference type="ARBA" id="ARBA00022737"/>
    </source>
</evidence>
<evidence type="ECO:0000256" key="5">
    <source>
        <dbReference type="ARBA" id="ARBA00023187"/>
    </source>
</evidence>
<dbReference type="PROSITE" id="PS50102">
    <property type="entry name" value="RRM"/>
    <property type="match status" value="2"/>
</dbReference>
<keyword evidence="11" id="KW-1185">Reference proteome</keyword>
<feature type="domain" description="RRM" evidence="9">
    <location>
        <begin position="668"/>
        <end position="744"/>
    </location>
</feature>
<feature type="compositionally biased region" description="Acidic residues" evidence="8">
    <location>
        <begin position="20"/>
        <end position="29"/>
    </location>
</feature>
<feature type="compositionally biased region" description="Basic and acidic residues" evidence="8">
    <location>
        <begin position="607"/>
        <end position="624"/>
    </location>
</feature>
<dbReference type="FunFam" id="1.25.40.10:FF:000098">
    <property type="entry name" value="Squamous cell carcinoma antigen recognized by T-cells 3"/>
    <property type="match status" value="1"/>
</dbReference>
<feature type="region of interest" description="Disordered" evidence="8">
    <location>
        <begin position="838"/>
        <end position="916"/>
    </location>
</feature>
<dbReference type="GO" id="GO:0003723">
    <property type="term" value="F:RNA binding"/>
    <property type="evidence" value="ECO:0007669"/>
    <property type="project" value="UniProtKB-UniRule"/>
</dbReference>
<dbReference type="OrthoDB" id="360390at2759"/>
<evidence type="ECO:0000256" key="2">
    <source>
        <dbReference type="ARBA" id="ARBA00022664"/>
    </source>
</evidence>
<comment type="caution">
    <text evidence="10">The sequence shown here is derived from an EMBL/GenBank/DDBJ whole genome shotgun (WGS) entry which is preliminary data.</text>
</comment>
<dbReference type="GO" id="GO:0005634">
    <property type="term" value="C:nucleus"/>
    <property type="evidence" value="ECO:0007669"/>
    <property type="project" value="UniProtKB-SubCell"/>
</dbReference>
<dbReference type="InterPro" id="IPR059164">
    <property type="entry name" value="HAT_PRP39_C"/>
</dbReference>
<comment type="subcellular location">
    <subcellularLocation>
        <location evidence="1">Nucleus</location>
    </subcellularLocation>
</comment>
<keyword evidence="4 7" id="KW-0694">RNA-binding</keyword>
<evidence type="ECO:0000256" key="1">
    <source>
        <dbReference type="ARBA" id="ARBA00004123"/>
    </source>
</evidence>
<feature type="compositionally biased region" description="Basic and acidic residues" evidence="8">
    <location>
        <begin position="840"/>
        <end position="854"/>
    </location>
</feature>
<dbReference type="Proteomes" id="UP000036403">
    <property type="component" value="Unassembled WGS sequence"/>
</dbReference>
<dbReference type="SMART" id="SM00386">
    <property type="entry name" value="HAT"/>
    <property type="match status" value="8"/>
</dbReference>
<accession>A0A0J7NSU3</accession>
<dbReference type="Pfam" id="PF23240">
    <property type="entry name" value="HAT_PRP39_N"/>
    <property type="match status" value="1"/>
</dbReference>
<keyword evidence="2" id="KW-0507">mRNA processing</keyword>
<dbReference type="GO" id="GO:0008380">
    <property type="term" value="P:RNA splicing"/>
    <property type="evidence" value="ECO:0007669"/>
    <property type="project" value="UniProtKB-KW"/>
</dbReference>
<dbReference type="InterPro" id="IPR035979">
    <property type="entry name" value="RBD_domain_sf"/>
</dbReference>
<evidence type="ECO:0000256" key="6">
    <source>
        <dbReference type="ARBA" id="ARBA00023242"/>
    </source>
</evidence>
<evidence type="ECO:0000259" key="9">
    <source>
        <dbReference type="PROSITE" id="PS50102"/>
    </source>
</evidence>
<feature type="compositionally biased region" description="Acidic residues" evidence="8">
    <location>
        <begin position="1"/>
        <end position="11"/>
    </location>
</feature>
<dbReference type="PaxDb" id="67767-A0A0J7NSU3"/>
<feature type="compositionally biased region" description="Low complexity" evidence="8">
    <location>
        <begin position="884"/>
        <end position="898"/>
    </location>
</feature>
<organism evidence="10 11">
    <name type="scientific">Lasius niger</name>
    <name type="common">Black garden ant</name>
    <dbReference type="NCBI Taxonomy" id="67767"/>
    <lineage>
        <taxon>Eukaryota</taxon>
        <taxon>Metazoa</taxon>
        <taxon>Ecdysozoa</taxon>
        <taxon>Arthropoda</taxon>
        <taxon>Hexapoda</taxon>
        <taxon>Insecta</taxon>
        <taxon>Pterygota</taxon>
        <taxon>Neoptera</taxon>
        <taxon>Endopterygota</taxon>
        <taxon>Hymenoptera</taxon>
        <taxon>Apocrita</taxon>
        <taxon>Aculeata</taxon>
        <taxon>Formicoidea</taxon>
        <taxon>Formicidae</taxon>
        <taxon>Formicinae</taxon>
        <taxon>Lasius</taxon>
        <taxon>Lasius</taxon>
    </lineage>
</organism>
<evidence type="ECO:0000256" key="8">
    <source>
        <dbReference type="SAM" id="MobiDB-lite"/>
    </source>
</evidence>
<dbReference type="InterPro" id="IPR012677">
    <property type="entry name" value="Nucleotide-bd_a/b_plait_sf"/>
</dbReference>
<dbReference type="SUPFAM" id="SSF48452">
    <property type="entry name" value="TPR-like"/>
    <property type="match status" value="1"/>
</dbReference>
<dbReference type="InterPro" id="IPR034217">
    <property type="entry name" value="SART3_RRM1"/>
</dbReference>
<evidence type="ECO:0000313" key="10">
    <source>
        <dbReference type="EMBL" id="KMQ95495.1"/>
    </source>
</evidence>
<dbReference type="STRING" id="67767.A0A0J7NSU3"/>
<feature type="compositionally biased region" description="Polar residues" evidence="8">
    <location>
        <begin position="899"/>
        <end position="908"/>
    </location>
</feature>
<dbReference type="Gene3D" id="1.25.40.10">
    <property type="entry name" value="Tetratricopeptide repeat domain"/>
    <property type="match status" value="2"/>
</dbReference>
<sequence length="916" mass="104732">MEEEMDVANEEDNAKAYREEAEDEIESEEEMSRSEMEEEAEKIDESGSDSDDHDDDDDDEAVDEAEVKSLQASLTENPYDYATHVALINKLHKMGELDRLRTARDNMSNMYPLSPDLWLSCMRDEIKLAVTPEQKAEVVKLCERAVKDYASVDVWLEYLHFSIGNMGTEKDGAKNVRELFERALTAVGLHTIKGAIIWEAFREFETVLLALIDTANVTEKKEQLGRIGNLFRRQLACPLLDMKKTYEEYQSWRAGDGTEADIDDKIVLRGYEQGSAKLKLLVPYEEKLNSAQAESELLDAYKGYLLHEKQQRDPGRITVLYERAVTDLSLEESIWLDYLIYLEDTIKIESVLDPVYQRASRNIPWCSKVWQKWIRSYERWERPILEVQKLLENAISNGFSMADDYRNLWIIYLEYLRRKIERCSGEEKEKHLDVIRNTFNKACEHLAKYFGLDGDPNCVILQYWARTEAIHANNMEKARTLWADILSQGHSATVSYWLEYISLEKCYGDTKHLRKLYQKALASAKDWPESIINAWIDFERDEGTLEQMELCEAKTKEKLDKVNEERQKAQHALPQDESSMQNKKTSKRKADDIGRWKNLGASPSKIVKSDVQTKPKLRESRLNFDAKATNDSNREESKPKVAPPPGYKASKDNDTDDKNSQHEVNSNVTVFVSNLDYTATEDEVKDILQSAGPIMSFRMIMDYKGRSKGYCYVQLSSAEAVEEALKLDRTPLKGRPMFVSRCDPNKGTRSSGFKFSSTLEKNKLFVKGLPLTTTKEELEEMFKVHGDLKEVRLVTYRNGHSKGLAYVEYHDEATAARALLATDGTNIQDKVISVAISQPPDRKKTQTEESERQIKSLGGTTTSRTTFGLPKTLLSMVPRNVKTSNSNSNGSAAPSKNGVAQSMSNQDFKNMFLNKK</sequence>
<dbReference type="InterPro" id="IPR011990">
    <property type="entry name" value="TPR-like_helical_dom_sf"/>
</dbReference>